<evidence type="ECO:0000259" key="1">
    <source>
        <dbReference type="PROSITE" id="PS51192"/>
    </source>
</evidence>
<dbReference type="EMBL" id="UOEU01000520">
    <property type="protein sequence ID" value="VAW34203.1"/>
    <property type="molecule type" value="Genomic_DNA"/>
</dbReference>
<dbReference type="InterPro" id="IPR014001">
    <property type="entry name" value="Helicase_ATP-bd"/>
</dbReference>
<protein>
    <submittedName>
        <fullName evidence="2">CRISPR-associated helicase Cas3</fullName>
    </submittedName>
</protein>
<sequence>MITINLLPHAEKRAKSNPLGLTPWPLFHQIRTYEALRKYDLVMNTYNTGTGKTIASLLHLHRLHGKRNLRGKNVLFIAPTNALIQQHSEDIQKFVNDYNLDFKVQPITAQTVREIEQSTRPGRTLHHFIRNYLKYEEDTHRRPLILVTNPDIYYYAIFDQYGQNDQRNLFEDFMLRFDYIVIDEFHYYDSKQLANFLFVLAMYDQFGYFKDEYHQRKICLLSATPTSHVRRYLDSIFGDRWTMISPNNEPSESDGLPTIPSLAPLTLTLLPGQLNEWAQENGKQLVAWLDEKQDGAMISSSLWRVNAARQALLPLINAAQMRRITGPETAVSRQSATKAPLILASPTVDIGYNFAKENKKRQNIDFLVCDAHFGDGLVQRIGRAGRVLGKAETNRPSRAIAILPDAAIESLRGLDGQTMTRATFNEQINSCDTLPEKHRLTQYINSHAITECFYPIFKLGATVPPEYHVALEKLFLRVHQLFNASKYVTYQKLKRYYFKYQSRQRWLTETKKRIPHNKETAVHLRDQLKWLYNNEYDIGDIQNQLADILEDEEQQQALRAFVTAQIAITQALFNFRDSFQGPTAVIHDPRHQLSSETINSYDLFHLLRHYQISPQFTNAQFKREFGETTLEGEFYFQIKGWRKEKISLAYRYRSEDDREQFEERWCCRPVGLTGLKIQAKQQGTAVHGLLDKEIVNALAEKCLPVMIISPDDNGMAIACLRGTAVWSQSLTVTFPDGSFEEHYRIFFGKDAFFAHAELRGYFYQKQRQQCEAIII</sequence>
<dbReference type="InterPro" id="IPR011545">
    <property type="entry name" value="DEAD/DEAH_box_helicase_dom"/>
</dbReference>
<dbReference type="GO" id="GO:0016887">
    <property type="term" value="F:ATP hydrolysis activity"/>
    <property type="evidence" value="ECO:0007669"/>
    <property type="project" value="TreeGrafter"/>
</dbReference>
<dbReference type="InterPro" id="IPR052511">
    <property type="entry name" value="ATP-dep_Helicase"/>
</dbReference>
<dbReference type="GO" id="GO:0005524">
    <property type="term" value="F:ATP binding"/>
    <property type="evidence" value="ECO:0007669"/>
    <property type="project" value="InterPro"/>
</dbReference>
<dbReference type="InterPro" id="IPR017575">
    <property type="entry name" value="CRISPR-assoc_helicase_Cas3"/>
</dbReference>
<dbReference type="PANTHER" id="PTHR47962:SF5">
    <property type="entry name" value="ATP-DEPENDENT HELICASE LHR-RELATED"/>
    <property type="match status" value="1"/>
</dbReference>
<dbReference type="PANTHER" id="PTHR47962">
    <property type="entry name" value="ATP-DEPENDENT HELICASE LHR-RELATED-RELATED"/>
    <property type="match status" value="1"/>
</dbReference>
<dbReference type="AlphaFoldDB" id="A0A3B0V1C0"/>
<dbReference type="SUPFAM" id="SSF52540">
    <property type="entry name" value="P-loop containing nucleoside triphosphate hydrolases"/>
    <property type="match status" value="1"/>
</dbReference>
<dbReference type="Gene3D" id="3.40.50.300">
    <property type="entry name" value="P-loop containing nucleotide triphosphate hydrolases"/>
    <property type="match status" value="1"/>
</dbReference>
<evidence type="ECO:0000313" key="2">
    <source>
        <dbReference type="EMBL" id="VAW34203.1"/>
    </source>
</evidence>
<organism evidence="2">
    <name type="scientific">hydrothermal vent metagenome</name>
    <dbReference type="NCBI Taxonomy" id="652676"/>
    <lineage>
        <taxon>unclassified sequences</taxon>
        <taxon>metagenomes</taxon>
        <taxon>ecological metagenomes</taxon>
    </lineage>
</organism>
<accession>A0A3B0V1C0</accession>
<proteinExistence type="predicted"/>
<dbReference type="InterPro" id="IPR027417">
    <property type="entry name" value="P-loop_NTPase"/>
</dbReference>
<dbReference type="GO" id="GO:0003677">
    <property type="term" value="F:DNA binding"/>
    <property type="evidence" value="ECO:0007669"/>
    <property type="project" value="TreeGrafter"/>
</dbReference>
<gene>
    <name evidence="2" type="ORF">MNBD_CHLOROFLEXI01-246</name>
</gene>
<dbReference type="SMART" id="SM00487">
    <property type="entry name" value="DEXDc"/>
    <property type="match status" value="1"/>
</dbReference>
<reference evidence="2" key="1">
    <citation type="submission" date="2018-06" db="EMBL/GenBank/DDBJ databases">
        <authorList>
            <person name="Zhirakovskaya E."/>
        </authorList>
    </citation>
    <scope>NUCLEOTIDE SEQUENCE</scope>
</reference>
<dbReference type="PROSITE" id="PS51192">
    <property type="entry name" value="HELICASE_ATP_BIND_1"/>
    <property type="match status" value="1"/>
</dbReference>
<dbReference type="Pfam" id="PF00270">
    <property type="entry name" value="DEAD"/>
    <property type="match status" value="1"/>
</dbReference>
<dbReference type="NCBIfam" id="TIGR03158">
    <property type="entry name" value="cas3_cyano"/>
    <property type="match status" value="1"/>
</dbReference>
<name>A0A3B0V1C0_9ZZZZ</name>
<feature type="domain" description="Helicase ATP-binding" evidence="1">
    <location>
        <begin position="33"/>
        <end position="243"/>
    </location>
</feature>